<dbReference type="Proteomes" id="UP000294843">
    <property type="component" value="Unassembled WGS sequence"/>
</dbReference>
<dbReference type="RefSeq" id="WP_133450676.1">
    <property type="nucleotide sequence ID" value="NZ_SCWF01000001.1"/>
</dbReference>
<accession>A0A4R6C2A9</accession>
<dbReference type="AlphaFoldDB" id="A0A4R6C2A9"/>
<evidence type="ECO:0000313" key="1">
    <source>
        <dbReference type="EMBL" id="TDM15467.1"/>
    </source>
</evidence>
<comment type="caution">
    <text evidence="1">The sequence shown here is derived from an EMBL/GenBank/DDBJ whole genome shotgun (WGS) entry which is preliminary data.</text>
</comment>
<organism evidence="1 2">
    <name type="scientific">Macrococcus bovicus</name>
    <dbReference type="NCBI Taxonomy" id="69968"/>
    <lineage>
        <taxon>Bacteria</taxon>
        <taxon>Bacillati</taxon>
        <taxon>Bacillota</taxon>
        <taxon>Bacilli</taxon>
        <taxon>Bacillales</taxon>
        <taxon>Staphylococcaceae</taxon>
        <taxon>Macrococcus</taxon>
    </lineage>
</organism>
<reference evidence="1 2" key="1">
    <citation type="submission" date="2019-01" db="EMBL/GenBank/DDBJ databases">
        <title>Draft genome sequences of the type strains of six Macrococcus species.</title>
        <authorList>
            <person name="Mazhar S."/>
            <person name="Altermann E."/>
            <person name="Hill C."/>
            <person name="Mcauliffe O."/>
        </authorList>
    </citation>
    <scope>NUCLEOTIDE SEQUENCE [LARGE SCALE GENOMIC DNA]</scope>
    <source>
        <strain evidence="1 2">ATCC 51825</strain>
    </source>
</reference>
<protein>
    <submittedName>
        <fullName evidence="1">Uncharacterized protein</fullName>
    </submittedName>
</protein>
<dbReference type="Pfam" id="PF22538">
    <property type="entry name" value="HexPS-like"/>
    <property type="match status" value="1"/>
</dbReference>
<keyword evidence="2" id="KW-1185">Reference proteome</keyword>
<name>A0A4R6C2A9_9STAP</name>
<dbReference type="Gene3D" id="1.20.120.1450">
    <property type="match status" value="1"/>
</dbReference>
<dbReference type="EMBL" id="SCWF01000001">
    <property type="protein sequence ID" value="TDM15467.1"/>
    <property type="molecule type" value="Genomic_DNA"/>
</dbReference>
<gene>
    <name evidence="1" type="ORF">ERX55_00765</name>
</gene>
<sequence>MDFYTQYKEDNLKLESRFPLYRCPAVNADLVGILTRLSIADNIKKSILAIDSAMRLGGNVDDDNKAHTLLAADLLSAQFYHYNAEDFDQTVFSNLTECVKRYNLLMSAFHTSQDESLIPEIEAAFVLPFISMDDPAVQQMIRHSELYTK</sequence>
<dbReference type="OrthoDB" id="2418544at2"/>
<evidence type="ECO:0000313" key="2">
    <source>
        <dbReference type="Proteomes" id="UP000294843"/>
    </source>
</evidence>
<proteinExistence type="predicted"/>